<keyword evidence="9" id="KW-1185">Reference proteome</keyword>
<dbReference type="InterPro" id="IPR050738">
    <property type="entry name" value="Sulfatase"/>
</dbReference>
<dbReference type="OrthoDB" id="145229at2157"/>
<dbReference type="InterPro" id="IPR059177">
    <property type="entry name" value="GH29D-like_dom"/>
</dbReference>
<organism evidence="8 9">
    <name type="scientific">Halomicrobium zhouii</name>
    <dbReference type="NCBI Taxonomy" id="767519"/>
    <lineage>
        <taxon>Archaea</taxon>
        <taxon>Methanobacteriati</taxon>
        <taxon>Methanobacteriota</taxon>
        <taxon>Stenosarchaea group</taxon>
        <taxon>Halobacteria</taxon>
        <taxon>Halobacteriales</taxon>
        <taxon>Haloarculaceae</taxon>
        <taxon>Halomicrobium</taxon>
    </lineage>
</organism>
<keyword evidence="4" id="KW-0106">Calcium</keyword>
<evidence type="ECO:0000313" key="9">
    <source>
        <dbReference type="Proteomes" id="UP000199062"/>
    </source>
</evidence>
<dbReference type="STRING" id="767519.SAMN05216559_4024"/>
<feature type="region of interest" description="Disordered" evidence="5">
    <location>
        <begin position="136"/>
        <end position="155"/>
    </location>
</feature>
<dbReference type="InterPro" id="IPR000917">
    <property type="entry name" value="Sulfatase_N"/>
</dbReference>
<dbReference type="EMBL" id="FOZK01000005">
    <property type="protein sequence ID" value="SFS12145.1"/>
    <property type="molecule type" value="Genomic_DNA"/>
</dbReference>
<dbReference type="GO" id="GO:0046872">
    <property type="term" value="F:metal ion binding"/>
    <property type="evidence" value="ECO:0007669"/>
    <property type="project" value="UniProtKB-KW"/>
</dbReference>
<proteinExistence type="inferred from homology"/>
<feature type="compositionally biased region" description="Basic and acidic residues" evidence="5">
    <location>
        <begin position="136"/>
        <end position="145"/>
    </location>
</feature>
<dbReference type="CDD" id="cd16027">
    <property type="entry name" value="SGSH"/>
    <property type="match status" value="1"/>
</dbReference>
<comment type="similarity">
    <text evidence="1">Belongs to the sulfatase family.</text>
</comment>
<sequence>MADPARPNVVWLAMEDTSPRLGCYGDDVARTPNVDDLAAEGRRYPNAFSTAPVCAPSRSAVFTGCHQNAIGTHHMRTTHTNDAAPELPTPYDAVPPHYVTGIPEYFRRAGYYCTLDAKTDYQFGAPFTMWDRQHEATRSRSRDDGPGAGPGWWDDARDPDQPFFAVFTNGVTHESGMWDPTGPGADDQFGGAVEHPETDPDAVDVPPYLPDTETTRTAIARQYDNVARSDEWVGEILDRLDADGHAEDTIVVLWSDHGEGLPRAKRWPYDSGTNVPLVVRWPGEVDDGDVDDRLVSLVDLGPTTLSACGLDVPRYCDGRAFFAAGNDGTAPERQYVVSTRDRYDESYDMVRSIRGERYRYVRHYRPGRPYRQWIPYRNRHPVMQELLDRDAAGDLTGAQSWFGEDRPAEELYDLANDPHETENLVGDPAHADALGRLRDALDEWREDVDDVGDVAESQMVHERYEGGDQPTTATPRFVPNVPGNRERDVIDGVVELDGPATLSLYCATQGASVGYVVDDGEDSEVQWDLYTGPIRLSEGETTIRAKAIRYGYEESEVNEVTVHVSK</sequence>
<evidence type="ECO:0000259" key="6">
    <source>
        <dbReference type="Pfam" id="PF00884"/>
    </source>
</evidence>
<evidence type="ECO:0000313" key="8">
    <source>
        <dbReference type="EMBL" id="SFS12145.1"/>
    </source>
</evidence>
<dbReference type="SUPFAM" id="SSF53649">
    <property type="entry name" value="Alkaline phosphatase-like"/>
    <property type="match status" value="1"/>
</dbReference>
<evidence type="ECO:0000256" key="1">
    <source>
        <dbReference type="ARBA" id="ARBA00008779"/>
    </source>
</evidence>
<feature type="region of interest" description="Disordered" evidence="5">
    <location>
        <begin position="180"/>
        <end position="209"/>
    </location>
</feature>
<reference evidence="8 9" key="1">
    <citation type="submission" date="2016-10" db="EMBL/GenBank/DDBJ databases">
        <authorList>
            <person name="de Groot N.N."/>
        </authorList>
    </citation>
    <scope>NUCLEOTIDE SEQUENCE [LARGE SCALE GENOMIC DNA]</scope>
    <source>
        <strain evidence="8 9">CGMCC 1.10457</strain>
    </source>
</reference>
<dbReference type="GO" id="GO:0004065">
    <property type="term" value="F:arylsulfatase activity"/>
    <property type="evidence" value="ECO:0007669"/>
    <property type="project" value="TreeGrafter"/>
</dbReference>
<evidence type="ECO:0000259" key="7">
    <source>
        <dbReference type="Pfam" id="PF13290"/>
    </source>
</evidence>
<accession>A0A1I6M8V3</accession>
<dbReference type="Gene3D" id="3.40.720.10">
    <property type="entry name" value="Alkaline Phosphatase, subunit A"/>
    <property type="match status" value="1"/>
</dbReference>
<dbReference type="PANTHER" id="PTHR42693">
    <property type="entry name" value="ARYLSULFATASE FAMILY MEMBER"/>
    <property type="match status" value="1"/>
</dbReference>
<feature type="domain" description="Sulfatase N-terminal" evidence="6">
    <location>
        <begin position="7"/>
        <end position="309"/>
    </location>
</feature>
<dbReference type="RefSeq" id="WP_089819084.1">
    <property type="nucleotide sequence ID" value="NZ_FOZK01000005.1"/>
</dbReference>
<evidence type="ECO:0000256" key="3">
    <source>
        <dbReference type="ARBA" id="ARBA00022801"/>
    </source>
</evidence>
<dbReference type="Proteomes" id="UP000199062">
    <property type="component" value="Unassembled WGS sequence"/>
</dbReference>
<dbReference type="InterPro" id="IPR024607">
    <property type="entry name" value="Sulfatase_CS"/>
</dbReference>
<dbReference type="AlphaFoldDB" id="A0A1I6M8V3"/>
<gene>
    <name evidence="8" type="ORF">SAMN05216559_4024</name>
</gene>
<dbReference type="Pfam" id="PF00884">
    <property type="entry name" value="Sulfatase"/>
    <property type="match status" value="1"/>
</dbReference>
<dbReference type="PANTHER" id="PTHR42693:SF53">
    <property type="entry name" value="ENDO-4-O-SULFATASE"/>
    <property type="match status" value="1"/>
</dbReference>
<keyword evidence="3" id="KW-0378">Hydrolase</keyword>
<evidence type="ECO:0000256" key="4">
    <source>
        <dbReference type="ARBA" id="ARBA00022837"/>
    </source>
</evidence>
<protein>
    <submittedName>
        <fullName evidence="8">Arylsulfatase A</fullName>
    </submittedName>
</protein>
<name>A0A1I6M8V3_9EURY</name>
<evidence type="ECO:0000256" key="2">
    <source>
        <dbReference type="ARBA" id="ARBA00022723"/>
    </source>
</evidence>
<dbReference type="Pfam" id="PF13290">
    <property type="entry name" value="CHB_HEX_C_1"/>
    <property type="match status" value="1"/>
</dbReference>
<dbReference type="PROSITE" id="PS00523">
    <property type="entry name" value="SULFATASE_1"/>
    <property type="match status" value="1"/>
</dbReference>
<keyword evidence="2" id="KW-0479">Metal-binding</keyword>
<dbReference type="InterPro" id="IPR017850">
    <property type="entry name" value="Alkaline_phosphatase_core_sf"/>
</dbReference>
<evidence type="ECO:0000256" key="5">
    <source>
        <dbReference type="SAM" id="MobiDB-lite"/>
    </source>
</evidence>
<feature type="domain" description="GH29D-like beta-sandwich" evidence="7">
    <location>
        <begin position="498"/>
        <end position="557"/>
    </location>
</feature>